<dbReference type="PANTHER" id="PTHR39426:SF1">
    <property type="entry name" value="HOMOLOGY TO DEATH-ON-CURING PROTEIN OF PHAGE P1"/>
    <property type="match status" value="1"/>
</dbReference>
<evidence type="ECO:0000313" key="3">
    <source>
        <dbReference type="Proteomes" id="UP000011910"/>
    </source>
</evidence>
<reference evidence="2 3" key="1">
    <citation type="journal article" date="2013" name="Genome Announc.">
        <title>Draft Genome Sequence of Cesiribacter andamanensis Strain AMV16T, Isolated from a Soil Sample from a Mud Volcano in the Andaman Islands, India.</title>
        <authorList>
            <person name="Shivaji S."/>
            <person name="Ara S."/>
            <person name="Begum Z."/>
            <person name="Srinivas T.N."/>
            <person name="Singh A."/>
            <person name="Kumar Pinnaka A."/>
        </authorList>
    </citation>
    <scope>NUCLEOTIDE SEQUENCE [LARGE SCALE GENOMIC DNA]</scope>
    <source>
        <strain evidence="2 3">AMV16</strain>
    </source>
</reference>
<dbReference type="EMBL" id="AODQ01000117">
    <property type="protein sequence ID" value="EMR01424.1"/>
    <property type="molecule type" value="Genomic_DNA"/>
</dbReference>
<dbReference type="InterPro" id="IPR006440">
    <property type="entry name" value="Doc"/>
</dbReference>
<evidence type="ECO:0000313" key="2">
    <source>
        <dbReference type="EMBL" id="EMR01424.1"/>
    </source>
</evidence>
<evidence type="ECO:0000259" key="1">
    <source>
        <dbReference type="PROSITE" id="PS51459"/>
    </source>
</evidence>
<feature type="domain" description="Fido" evidence="1">
    <location>
        <begin position="16"/>
        <end position="146"/>
    </location>
</feature>
<dbReference type="eggNOG" id="COG3654">
    <property type="taxonomic scope" value="Bacteria"/>
</dbReference>
<dbReference type="Pfam" id="PF02661">
    <property type="entry name" value="Fic"/>
    <property type="match status" value="1"/>
</dbReference>
<comment type="caution">
    <text evidence="2">The sequence shown here is derived from an EMBL/GenBank/DDBJ whole genome shotgun (WGS) entry which is preliminary data.</text>
</comment>
<dbReference type="SUPFAM" id="SSF140931">
    <property type="entry name" value="Fic-like"/>
    <property type="match status" value="1"/>
</dbReference>
<dbReference type="PROSITE" id="PS51459">
    <property type="entry name" value="FIDO"/>
    <property type="match status" value="1"/>
</dbReference>
<proteinExistence type="predicted"/>
<dbReference type="InterPro" id="IPR036597">
    <property type="entry name" value="Fido-like_dom_sf"/>
</dbReference>
<name>M7NSG9_9BACT</name>
<dbReference type="InterPro" id="IPR053737">
    <property type="entry name" value="Type_II_TA_Toxin"/>
</dbReference>
<accession>M7NSG9</accession>
<sequence>MNPSIKDKSGKIISILDTEEVIQLHSLLSNHPDILKITEPVSPIGVKSEHLLESAVSRQHTGSGTYFKYDSVYSNCATLVYGLTKNHAFHNGNKRAAFLCMIKHLYKNGLVLKFEVSNDEVYDFLKAVASNGLKSFAQGYDKRLYNYAYKVNSIESDINFMARWIQKNTVSKHDADRPVKWKYIIAKLDELGIKAEEDDKASKICLSKSKKSFLGLRIGITKKCYPCISKECNKRIIKQIRKDFGITHQDGFDFLGIYNEETFLSEEIVLFKKAIYKLSKT</sequence>
<gene>
    <name evidence="2" type="ORF">ADICEAN_03458</name>
</gene>
<organism evidence="2 3">
    <name type="scientific">Cesiribacter andamanensis AMV16</name>
    <dbReference type="NCBI Taxonomy" id="1279009"/>
    <lineage>
        <taxon>Bacteria</taxon>
        <taxon>Pseudomonadati</taxon>
        <taxon>Bacteroidota</taxon>
        <taxon>Cytophagia</taxon>
        <taxon>Cytophagales</taxon>
        <taxon>Cesiribacteraceae</taxon>
        <taxon>Cesiribacter</taxon>
    </lineage>
</organism>
<keyword evidence="3" id="KW-1185">Reference proteome</keyword>
<dbReference type="STRING" id="1279009.ADICEAN_03458"/>
<dbReference type="PANTHER" id="PTHR39426">
    <property type="entry name" value="HOMOLOGY TO DEATH-ON-CURING PROTEIN OF PHAGE P1"/>
    <property type="match status" value="1"/>
</dbReference>
<dbReference type="NCBIfam" id="TIGR01550">
    <property type="entry name" value="DOC_P1"/>
    <property type="match status" value="1"/>
</dbReference>
<dbReference type="AlphaFoldDB" id="M7NSG9"/>
<dbReference type="Gene3D" id="1.20.120.1870">
    <property type="entry name" value="Fic/DOC protein, Fido domain"/>
    <property type="match status" value="1"/>
</dbReference>
<dbReference type="InterPro" id="IPR003812">
    <property type="entry name" value="Fido"/>
</dbReference>
<dbReference type="OrthoDB" id="9802752at2"/>
<dbReference type="RefSeq" id="WP_009196841.1">
    <property type="nucleotide sequence ID" value="NZ_AODQ01000117.1"/>
</dbReference>
<protein>
    <submittedName>
        <fullName evidence="2">Death-on-curing family protein</fullName>
    </submittedName>
</protein>
<dbReference type="GO" id="GO:0016301">
    <property type="term" value="F:kinase activity"/>
    <property type="evidence" value="ECO:0007669"/>
    <property type="project" value="InterPro"/>
</dbReference>
<dbReference type="Proteomes" id="UP000011910">
    <property type="component" value="Unassembled WGS sequence"/>
</dbReference>